<sequence>MYLFKYLKAKCTVKDVVKLIIVAFSFLIIISLLFYQNSSLSFRNKDAIVNLTTTVTSMHNQLYFILPMLTIGDLLLFNRPTNIEYFRMIKGKDFKKYVTVSTLLPVLILLISYIICVLFFLSIGKEIINPKNVIFGVYLLGCNLLGSFIYLSVVNIIALLSNKLIALIGIEIILLIDYSIFNIFRFSIFLTNGMSIPGNEYGFNVVTDLLIYLAYLIFIDIYLSSFSFKDQIKYE</sequence>
<protein>
    <recommendedName>
        <fullName evidence="4">ABC transporter permease</fullName>
    </recommendedName>
</protein>
<gene>
    <name evidence="2" type="ORF">EJK17_01845</name>
</gene>
<dbReference type="RefSeq" id="WP_103660606.1">
    <property type="nucleotide sequence ID" value="NZ_ML136873.1"/>
</dbReference>
<dbReference type="Proteomes" id="UP000288291">
    <property type="component" value="Unassembled WGS sequence"/>
</dbReference>
<name>A0A437SX07_9LACO</name>
<feature type="transmembrane region" description="Helical" evidence="1">
    <location>
        <begin position="201"/>
        <end position="223"/>
    </location>
</feature>
<feature type="transmembrane region" description="Helical" evidence="1">
    <location>
        <begin position="61"/>
        <end position="77"/>
    </location>
</feature>
<keyword evidence="1" id="KW-0472">Membrane</keyword>
<feature type="transmembrane region" description="Helical" evidence="1">
    <location>
        <begin position="164"/>
        <end position="181"/>
    </location>
</feature>
<evidence type="ECO:0008006" key="4">
    <source>
        <dbReference type="Google" id="ProtNLM"/>
    </source>
</evidence>
<feature type="transmembrane region" description="Helical" evidence="1">
    <location>
        <begin position="133"/>
        <end position="157"/>
    </location>
</feature>
<evidence type="ECO:0000313" key="3">
    <source>
        <dbReference type="Proteomes" id="UP000288291"/>
    </source>
</evidence>
<feature type="transmembrane region" description="Helical" evidence="1">
    <location>
        <begin position="16"/>
        <end position="35"/>
    </location>
</feature>
<keyword evidence="1" id="KW-1133">Transmembrane helix</keyword>
<comment type="caution">
    <text evidence="2">The sequence shown here is derived from an EMBL/GenBank/DDBJ whole genome shotgun (WGS) entry which is preliminary data.</text>
</comment>
<dbReference type="EMBL" id="RXIA01000004">
    <property type="protein sequence ID" value="RVU71468.1"/>
    <property type="molecule type" value="Genomic_DNA"/>
</dbReference>
<feature type="transmembrane region" description="Helical" evidence="1">
    <location>
        <begin position="97"/>
        <end position="121"/>
    </location>
</feature>
<accession>A0A437SX07</accession>
<evidence type="ECO:0000313" key="2">
    <source>
        <dbReference type="EMBL" id="RVU71468.1"/>
    </source>
</evidence>
<keyword evidence="3" id="KW-1185">Reference proteome</keyword>
<organism evidence="2 3">
    <name type="scientific">Lactobacillus xujianguonis</name>
    <dbReference type="NCBI Taxonomy" id="2495899"/>
    <lineage>
        <taxon>Bacteria</taxon>
        <taxon>Bacillati</taxon>
        <taxon>Bacillota</taxon>
        <taxon>Bacilli</taxon>
        <taxon>Lactobacillales</taxon>
        <taxon>Lactobacillaceae</taxon>
        <taxon>Lactobacillus</taxon>
    </lineage>
</organism>
<dbReference type="AlphaFoldDB" id="A0A437SX07"/>
<reference evidence="2 3" key="1">
    <citation type="submission" date="2018-12" db="EMBL/GenBank/DDBJ databases">
        <authorList>
            <person name="Meng J."/>
        </authorList>
    </citation>
    <scope>NUCLEOTIDE SEQUENCE [LARGE SCALE GENOMIC DNA]</scope>
    <source>
        <strain evidence="2 3">HT111-2</strain>
    </source>
</reference>
<proteinExistence type="predicted"/>
<keyword evidence="1" id="KW-0812">Transmembrane</keyword>
<evidence type="ECO:0000256" key="1">
    <source>
        <dbReference type="SAM" id="Phobius"/>
    </source>
</evidence>